<evidence type="ECO:0000256" key="10">
    <source>
        <dbReference type="ARBA" id="ARBA00023136"/>
    </source>
</evidence>
<evidence type="ECO:0000256" key="3">
    <source>
        <dbReference type="ARBA" id="ARBA00022448"/>
    </source>
</evidence>
<feature type="transmembrane region" description="Helical" evidence="12">
    <location>
        <begin position="12"/>
        <end position="28"/>
    </location>
</feature>
<proteinExistence type="inferred from homology"/>
<comment type="subcellular location">
    <subcellularLocation>
        <location evidence="1">Cell junction</location>
        <location evidence="1">Gap junction</location>
    </subcellularLocation>
    <subcellularLocation>
        <location evidence="2 12">Cell membrane</location>
        <topology evidence="2 12">Multi-pass membrane protein</topology>
    </subcellularLocation>
</comment>
<evidence type="ECO:0000256" key="9">
    <source>
        <dbReference type="ARBA" id="ARBA00023065"/>
    </source>
</evidence>
<feature type="transmembrane region" description="Helical" evidence="12">
    <location>
        <begin position="179"/>
        <end position="199"/>
    </location>
</feature>
<dbReference type="PROSITE" id="PS51013">
    <property type="entry name" value="PANNEXIN"/>
    <property type="match status" value="1"/>
</dbReference>
<evidence type="ECO:0000256" key="5">
    <source>
        <dbReference type="ARBA" id="ARBA00022692"/>
    </source>
</evidence>
<dbReference type="InterPro" id="IPR000990">
    <property type="entry name" value="Innexin"/>
</dbReference>
<dbReference type="Pfam" id="PF00876">
    <property type="entry name" value="Innexin"/>
    <property type="match status" value="1"/>
</dbReference>
<keyword evidence="11 12" id="KW-0407">Ion channel</keyword>
<keyword evidence="8 12" id="KW-1133">Transmembrane helix</keyword>
<reference evidence="13 14" key="1">
    <citation type="journal article" date="2016" name="Genome Biol. Evol.">
        <title>Gene Family Evolution Reflects Adaptation to Soil Environmental Stressors in the Genome of the Collembolan Orchesella cincta.</title>
        <authorList>
            <person name="Faddeeva-Vakhrusheva A."/>
            <person name="Derks M.F."/>
            <person name="Anvar S.Y."/>
            <person name="Agamennone V."/>
            <person name="Suring W."/>
            <person name="Smit S."/>
            <person name="van Straalen N.M."/>
            <person name="Roelofs D."/>
        </authorList>
    </citation>
    <scope>NUCLEOTIDE SEQUENCE [LARGE SCALE GENOMIC DNA]</scope>
    <source>
        <tissue evidence="13">Mixed pool</tissue>
    </source>
</reference>
<keyword evidence="14" id="KW-1185">Reference proteome</keyword>
<comment type="caution">
    <text evidence="13">The sequence shown here is derived from an EMBL/GenBank/DDBJ whole genome shotgun (WGS) entry which is preliminary data.</text>
</comment>
<keyword evidence="6" id="KW-0303">Gap junction</keyword>
<evidence type="ECO:0000313" key="14">
    <source>
        <dbReference type="Proteomes" id="UP000094527"/>
    </source>
</evidence>
<dbReference type="GO" id="GO:0005921">
    <property type="term" value="C:gap junction"/>
    <property type="evidence" value="ECO:0007669"/>
    <property type="project" value="UniProtKB-SubCell"/>
</dbReference>
<keyword evidence="10 12" id="KW-0472">Membrane</keyword>
<evidence type="ECO:0000313" key="13">
    <source>
        <dbReference type="EMBL" id="ODN01379.1"/>
    </source>
</evidence>
<keyword evidence="9 12" id="KW-0406">Ion transport</keyword>
<feature type="transmembrane region" description="Helical" evidence="12">
    <location>
        <begin position="113"/>
        <end position="133"/>
    </location>
</feature>
<dbReference type="AlphaFoldDB" id="A0A1D2N7Z1"/>
<protein>
    <recommendedName>
        <fullName evidence="12">Innexin</fullName>
    </recommendedName>
</protein>
<organism evidence="13 14">
    <name type="scientific">Orchesella cincta</name>
    <name type="common">Springtail</name>
    <name type="synonym">Podura cincta</name>
    <dbReference type="NCBI Taxonomy" id="48709"/>
    <lineage>
        <taxon>Eukaryota</taxon>
        <taxon>Metazoa</taxon>
        <taxon>Ecdysozoa</taxon>
        <taxon>Arthropoda</taxon>
        <taxon>Hexapoda</taxon>
        <taxon>Collembola</taxon>
        <taxon>Entomobryomorpha</taxon>
        <taxon>Entomobryoidea</taxon>
        <taxon>Orchesellidae</taxon>
        <taxon>Orchesellinae</taxon>
        <taxon>Orchesella</taxon>
    </lineage>
</organism>
<keyword evidence="4" id="KW-1003">Cell membrane</keyword>
<evidence type="ECO:0000256" key="12">
    <source>
        <dbReference type="RuleBase" id="RU010713"/>
    </source>
</evidence>
<sequence>MAKLIQKINLQVVFPLVVVWALFAIFFGDGKKCGCVFVDSVNETSYCRFATEACRRIPSQIVNGSVARNFVIDKFFTKNESALNDSDTVPKVGPYGTTSPKQFHLYDNEDQPIYYVPLLLSAILMCQAALMFLHKLCLKSGKSDLVVSLSEQLNRPQLSMEEKQRIFFEDRTAFSHHGYIIWLKGIIAVAIVFVELAIMKGYTGEGISQCFNSWGNSFELDIQRWGRNDSFYQQFPGIVDCRVQALINYNFNLYRTDDPYDFDTLCHIPRNESYEFWYRALYSWTVIVACIMVLDQFLKVVTLNSSAVRARIFTVRFKSLLVWEILTTRKFPKNISASEIWFLDDLQYAIPETDFNTLIASYLESAIERERYNLK</sequence>
<evidence type="ECO:0000256" key="4">
    <source>
        <dbReference type="ARBA" id="ARBA00022475"/>
    </source>
</evidence>
<comment type="function">
    <text evidence="12">Structural component of the gap junctions.</text>
</comment>
<feature type="transmembrane region" description="Helical" evidence="12">
    <location>
        <begin position="281"/>
        <end position="301"/>
    </location>
</feature>
<dbReference type="EMBL" id="LJIJ01000155">
    <property type="protein sequence ID" value="ODN01379.1"/>
    <property type="molecule type" value="Genomic_DNA"/>
</dbReference>
<dbReference type="Proteomes" id="UP000094527">
    <property type="component" value="Unassembled WGS sequence"/>
</dbReference>
<evidence type="ECO:0000256" key="7">
    <source>
        <dbReference type="ARBA" id="ARBA00022949"/>
    </source>
</evidence>
<dbReference type="GO" id="GO:0005886">
    <property type="term" value="C:plasma membrane"/>
    <property type="evidence" value="ECO:0007669"/>
    <property type="project" value="UniProtKB-SubCell"/>
</dbReference>
<evidence type="ECO:0000256" key="11">
    <source>
        <dbReference type="ARBA" id="ARBA00023303"/>
    </source>
</evidence>
<name>A0A1D2N7Z1_ORCCI</name>
<comment type="similarity">
    <text evidence="12">Belongs to the pannexin family.</text>
</comment>
<keyword evidence="5 12" id="KW-0812">Transmembrane</keyword>
<dbReference type="GO" id="GO:0034220">
    <property type="term" value="P:monoatomic ion transmembrane transport"/>
    <property type="evidence" value="ECO:0007669"/>
    <property type="project" value="UniProtKB-KW"/>
</dbReference>
<keyword evidence="7" id="KW-0965">Cell junction</keyword>
<evidence type="ECO:0000256" key="8">
    <source>
        <dbReference type="ARBA" id="ARBA00022989"/>
    </source>
</evidence>
<evidence type="ECO:0000256" key="6">
    <source>
        <dbReference type="ARBA" id="ARBA00022868"/>
    </source>
</evidence>
<accession>A0A1D2N7Z1</accession>
<gene>
    <name evidence="12" type="primary">inx</name>
    <name evidence="13" type="ORF">Ocin01_05293</name>
</gene>
<keyword evidence="3 12" id="KW-0813">Transport</keyword>
<evidence type="ECO:0000256" key="1">
    <source>
        <dbReference type="ARBA" id="ARBA00004610"/>
    </source>
</evidence>
<evidence type="ECO:0000256" key="2">
    <source>
        <dbReference type="ARBA" id="ARBA00004651"/>
    </source>
</evidence>